<name>A0A0D2FBU1_9EURO</name>
<dbReference type="Proteomes" id="UP000054266">
    <property type="component" value="Unassembled WGS sequence"/>
</dbReference>
<protein>
    <recommendedName>
        <fullName evidence="4">BTB domain-containing protein</fullName>
    </recommendedName>
</protein>
<proteinExistence type="predicted"/>
<accession>A0A0D2FBU1</accession>
<sequence length="348" mass="39070">MSGGWDEHKVSADELLRHQEQQEGELLFVPESPGDEEADEIGRKAFQPGIRTRKRKRPRRTESKLPATKAPMNSLLQSPIVSQPARSRPPVRIKSEAESQALADLRSKPPDEKVIIYVGSNNATYEVGLDDLEKSPVLKALVNTTGAQTPFIMHPQLTEISANHFDSIYEFLLPQEYMPGLVDNLPGQNILPKRLDGCTSPGHYQNEALRGAHLYVIAKSLGMKSMQDLVFRKITQAQHYPYGIECLLGVAMIVFSRAEAQTVLATFNSERLGNNQNDEGDQDILEEWLVRTLGDKLQPMMINHAQLFFQVANHGACAARRFGVRVLRRKVEFWDTMGVDVIAIEDDE</sequence>
<feature type="region of interest" description="Disordered" evidence="1">
    <location>
        <begin position="1"/>
        <end position="105"/>
    </location>
</feature>
<feature type="compositionally biased region" description="Polar residues" evidence="1">
    <location>
        <begin position="74"/>
        <end position="85"/>
    </location>
</feature>
<keyword evidence="3" id="KW-1185">Reference proteome</keyword>
<dbReference type="HOGENOM" id="CLU_041444_0_0_1"/>
<evidence type="ECO:0000313" key="3">
    <source>
        <dbReference type="Proteomes" id="UP000054266"/>
    </source>
</evidence>
<evidence type="ECO:0000313" key="2">
    <source>
        <dbReference type="EMBL" id="KIW65463.1"/>
    </source>
</evidence>
<reference evidence="2 3" key="1">
    <citation type="submission" date="2015-01" db="EMBL/GenBank/DDBJ databases">
        <title>The Genome Sequence of Capronia semiimmersa CBS27337.</title>
        <authorList>
            <consortium name="The Broad Institute Genomics Platform"/>
            <person name="Cuomo C."/>
            <person name="de Hoog S."/>
            <person name="Gorbushina A."/>
            <person name="Stielow B."/>
            <person name="Teixiera M."/>
            <person name="Abouelleil A."/>
            <person name="Chapman S.B."/>
            <person name="Priest M."/>
            <person name="Young S.K."/>
            <person name="Wortman J."/>
            <person name="Nusbaum C."/>
            <person name="Birren B."/>
        </authorList>
    </citation>
    <scope>NUCLEOTIDE SEQUENCE [LARGE SCALE GENOMIC DNA]</scope>
    <source>
        <strain evidence="2 3">CBS 27337</strain>
    </source>
</reference>
<organism evidence="2 3">
    <name type="scientific">Phialophora macrospora</name>
    <dbReference type="NCBI Taxonomy" id="1851006"/>
    <lineage>
        <taxon>Eukaryota</taxon>
        <taxon>Fungi</taxon>
        <taxon>Dikarya</taxon>
        <taxon>Ascomycota</taxon>
        <taxon>Pezizomycotina</taxon>
        <taxon>Eurotiomycetes</taxon>
        <taxon>Chaetothyriomycetidae</taxon>
        <taxon>Chaetothyriales</taxon>
        <taxon>Herpotrichiellaceae</taxon>
        <taxon>Phialophora</taxon>
    </lineage>
</organism>
<evidence type="ECO:0000256" key="1">
    <source>
        <dbReference type="SAM" id="MobiDB-lite"/>
    </source>
</evidence>
<dbReference type="AlphaFoldDB" id="A0A0D2FBU1"/>
<evidence type="ECO:0008006" key="4">
    <source>
        <dbReference type="Google" id="ProtNLM"/>
    </source>
</evidence>
<gene>
    <name evidence="2" type="ORF">PV04_07721</name>
</gene>
<feature type="compositionally biased region" description="Basic and acidic residues" evidence="1">
    <location>
        <begin position="1"/>
        <end position="21"/>
    </location>
</feature>
<dbReference type="EMBL" id="KN846960">
    <property type="protein sequence ID" value="KIW65463.1"/>
    <property type="molecule type" value="Genomic_DNA"/>
</dbReference>